<dbReference type="FunFam" id="2.130.10.10:FF:001042">
    <property type="entry name" value="tRNA (guanine-N(7)-)-methyltransferase non-catalytic subunit"/>
    <property type="match status" value="1"/>
</dbReference>
<dbReference type="FunFam" id="2.130.10.10:FF:001350">
    <property type="entry name" value="tRNA (guanine-N(7)-)-methyltransferase non-catalytic subunit"/>
    <property type="match status" value="1"/>
</dbReference>
<evidence type="ECO:0000256" key="7">
    <source>
        <dbReference type="PROSITE-ProRule" id="PRU00221"/>
    </source>
</evidence>
<dbReference type="PROSITE" id="PS00678">
    <property type="entry name" value="WD_REPEATS_1"/>
    <property type="match status" value="1"/>
</dbReference>
<comment type="subunit">
    <text evidence="6">Forms a heterodimer with the catalytic subunit.</text>
</comment>
<evidence type="ECO:0000256" key="5">
    <source>
        <dbReference type="ARBA" id="ARBA00023242"/>
    </source>
</evidence>
<feature type="repeat" description="WD" evidence="7">
    <location>
        <begin position="76"/>
        <end position="117"/>
    </location>
</feature>
<dbReference type="Proteomes" id="UP000026915">
    <property type="component" value="Chromosome 1"/>
</dbReference>
<dbReference type="InterPro" id="IPR015943">
    <property type="entry name" value="WD40/YVTN_repeat-like_dom_sf"/>
</dbReference>
<dbReference type="InterPro" id="IPR001680">
    <property type="entry name" value="WD40_rpt"/>
</dbReference>
<dbReference type="FunCoup" id="A0A061DRM0">
    <property type="interactions" value="959"/>
</dbReference>
<protein>
    <recommendedName>
        <fullName evidence="6">tRNA (guanine-N(7)-)-methyltransferase non-catalytic subunit</fullName>
    </recommendedName>
    <alternativeName>
        <fullName evidence="6">WD repeat-containing protein 4 homolog</fullName>
    </alternativeName>
</protein>
<dbReference type="InterPro" id="IPR028884">
    <property type="entry name" value="Trm82"/>
</dbReference>
<evidence type="ECO:0000256" key="4">
    <source>
        <dbReference type="ARBA" id="ARBA00022737"/>
    </source>
</evidence>
<dbReference type="InterPro" id="IPR036322">
    <property type="entry name" value="WD40_repeat_dom_sf"/>
</dbReference>
<evidence type="ECO:0000313" key="10">
    <source>
        <dbReference type="Proteomes" id="UP000026915"/>
    </source>
</evidence>
<feature type="compositionally biased region" description="Basic and acidic residues" evidence="8">
    <location>
        <begin position="12"/>
        <end position="30"/>
    </location>
</feature>
<dbReference type="InterPro" id="IPR019775">
    <property type="entry name" value="WD40_repeat_CS"/>
</dbReference>
<dbReference type="SMART" id="SM00320">
    <property type="entry name" value="WD40"/>
    <property type="match status" value="4"/>
</dbReference>
<feature type="compositionally biased region" description="Acidic residues" evidence="8">
    <location>
        <begin position="1"/>
        <end position="11"/>
    </location>
</feature>
<dbReference type="GO" id="GO:0106004">
    <property type="term" value="P:tRNA (guanine-N7)-methylation"/>
    <property type="evidence" value="ECO:0007669"/>
    <property type="project" value="UniProtKB-UniRule"/>
</dbReference>
<dbReference type="AlphaFoldDB" id="A0A061DRM0"/>
<comment type="subcellular location">
    <subcellularLocation>
        <location evidence="1 6">Nucleus</location>
    </subcellularLocation>
</comment>
<dbReference type="GO" id="GO:0005829">
    <property type="term" value="C:cytosol"/>
    <property type="evidence" value="ECO:0000318"/>
    <property type="project" value="GO_Central"/>
</dbReference>
<gene>
    <name evidence="9" type="ORF">TCM_004325</name>
</gene>
<dbReference type="SUPFAM" id="SSF50978">
    <property type="entry name" value="WD40 repeat-like"/>
    <property type="match status" value="1"/>
</dbReference>
<dbReference type="UniPathway" id="UPA00989"/>
<keyword evidence="5 6" id="KW-0539">Nucleus</keyword>
<keyword evidence="3 6" id="KW-0819">tRNA processing</keyword>
<reference evidence="9 10" key="1">
    <citation type="journal article" date="2013" name="Genome Biol.">
        <title>The genome sequence of the most widely cultivated cacao type and its use to identify candidate genes regulating pod color.</title>
        <authorList>
            <person name="Motamayor J.C."/>
            <person name="Mockaitis K."/>
            <person name="Schmutz J."/>
            <person name="Haiminen N."/>
            <person name="Iii D.L."/>
            <person name="Cornejo O."/>
            <person name="Findley S.D."/>
            <person name="Zheng P."/>
            <person name="Utro F."/>
            <person name="Royaert S."/>
            <person name="Saski C."/>
            <person name="Jenkins J."/>
            <person name="Podicheti R."/>
            <person name="Zhao M."/>
            <person name="Scheffler B.E."/>
            <person name="Stack J.C."/>
            <person name="Feltus F.A."/>
            <person name="Mustiga G.M."/>
            <person name="Amores F."/>
            <person name="Phillips W."/>
            <person name="Marelli J.P."/>
            <person name="May G.D."/>
            <person name="Shapiro H."/>
            <person name="Ma J."/>
            <person name="Bustamante C.D."/>
            <person name="Schnell R.J."/>
            <person name="Main D."/>
            <person name="Gilbert D."/>
            <person name="Parida L."/>
            <person name="Kuhn D.N."/>
        </authorList>
    </citation>
    <scope>NUCLEOTIDE SEQUENCE [LARGE SCALE GENOMIC DNA]</scope>
    <source>
        <strain evidence="10">cv. Matina 1-6</strain>
    </source>
</reference>
<evidence type="ECO:0000313" key="9">
    <source>
        <dbReference type="EMBL" id="EOX94711.1"/>
    </source>
</evidence>
<dbReference type="eggNOG" id="KOG3914">
    <property type="taxonomic scope" value="Eukaryota"/>
</dbReference>
<accession>A0A061DRM0</accession>
<keyword evidence="2 6" id="KW-0853">WD repeat</keyword>
<feature type="region of interest" description="Disordered" evidence="8">
    <location>
        <begin position="1"/>
        <end position="30"/>
    </location>
</feature>
<dbReference type="GO" id="GO:0006400">
    <property type="term" value="P:tRNA modification"/>
    <property type="evidence" value="ECO:0000318"/>
    <property type="project" value="GO_Central"/>
</dbReference>
<keyword evidence="10" id="KW-1185">Reference proteome</keyword>
<evidence type="ECO:0000256" key="8">
    <source>
        <dbReference type="SAM" id="MobiDB-lite"/>
    </source>
</evidence>
<dbReference type="Pfam" id="PF00400">
    <property type="entry name" value="WD40"/>
    <property type="match status" value="3"/>
</dbReference>
<dbReference type="STRING" id="3641.A0A061DRM0"/>
<name>A0A061DRM0_THECC</name>
<comment type="similarity">
    <text evidence="6">Belongs to the WD repeat TRM82 family.</text>
</comment>
<comment type="function">
    <text evidence="6">Required for the formation of N(7)-methylguanine at position 46 (m7G46) in tRNA. In the complex, it is required to stabilize and induce conformational changes of the catalytic subunit.</text>
</comment>
<dbReference type="PANTHER" id="PTHR16288:SF0">
    <property type="entry name" value="TRNA (GUANINE-N(7)-)-METHYLTRANSFERASE NON-CATALYTIC SUBUNIT WDR4"/>
    <property type="match status" value="1"/>
</dbReference>
<proteinExistence type="inferred from homology"/>
<dbReference type="InParanoid" id="A0A061DRM0"/>
<feature type="repeat" description="WD" evidence="7">
    <location>
        <begin position="216"/>
        <end position="261"/>
    </location>
</feature>
<dbReference type="PROSITE" id="PS50082">
    <property type="entry name" value="WD_REPEATS_2"/>
    <property type="match status" value="2"/>
</dbReference>
<dbReference type="GO" id="GO:0043527">
    <property type="term" value="C:tRNA methyltransferase complex"/>
    <property type="evidence" value="ECO:0000318"/>
    <property type="project" value="GO_Central"/>
</dbReference>
<dbReference type="HAMAP" id="MF_03056">
    <property type="entry name" value="TRM82"/>
    <property type="match status" value="1"/>
</dbReference>
<evidence type="ECO:0000256" key="3">
    <source>
        <dbReference type="ARBA" id="ARBA00022694"/>
    </source>
</evidence>
<evidence type="ECO:0000256" key="1">
    <source>
        <dbReference type="ARBA" id="ARBA00004123"/>
    </source>
</evidence>
<organism evidence="9 10">
    <name type="scientific">Theobroma cacao</name>
    <name type="common">Cacao</name>
    <name type="synonym">Cocoa</name>
    <dbReference type="NCBI Taxonomy" id="3641"/>
    <lineage>
        <taxon>Eukaryota</taxon>
        <taxon>Viridiplantae</taxon>
        <taxon>Streptophyta</taxon>
        <taxon>Embryophyta</taxon>
        <taxon>Tracheophyta</taxon>
        <taxon>Spermatophyta</taxon>
        <taxon>Magnoliopsida</taxon>
        <taxon>eudicotyledons</taxon>
        <taxon>Gunneridae</taxon>
        <taxon>Pentapetalae</taxon>
        <taxon>rosids</taxon>
        <taxon>malvids</taxon>
        <taxon>Malvales</taxon>
        <taxon>Malvaceae</taxon>
        <taxon>Byttnerioideae</taxon>
        <taxon>Theobroma</taxon>
    </lineage>
</organism>
<evidence type="ECO:0000256" key="2">
    <source>
        <dbReference type="ARBA" id="ARBA00022574"/>
    </source>
</evidence>
<dbReference type="OMA" id="SWHCIRT"/>
<dbReference type="PANTHER" id="PTHR16288">
    <property type="entry name" value="WD40 REPEAT PROTEIN 4"/>
    <property type="match status" value="1"/>
</dbReference>
<dbReference type="GO" id="GO:0005634">
    <property type="term" value="C:nucleus"/>
    <property type="evidence" value="ECO:0000318"/>
    <property type="project" value="GO_Central"/>
</dbReference>
<comment type="pathway">
    <text evidence="6">tRNA modification; N(7)-methylguanine-tRNA biosynthesis.</text>
</comment>
<dbReference type="Gene3D" id="2.130.10.10">
    <property type="entry name" value="YVTN repeat-like/Quinoprotein amine dehydrogenase"/>
    <property type="match status" value="2"/>
</dbReference>
<keyword evidence="4 6" id="KW-0677">Repeat</keyword>
<dbReference type="EMBL" id="CM001879">
    <property type="protein sequence ID" value="EOX94711.1"/>
    <property type="molecule type" value="Genomic_DNA"/>
</dbReference>
<sequence>MEDPPIEECEHDDINKTEQDTQMEESKQNNKDVEVAPALIAVHPTQNSVAVSVGSDLRVFNVPEDCAVTLVDESGGASHNDSIRAIKYGANGKLFVSAGDDKLVKVWSTESWRCISTVYSEKRVSALAVSNDGLHVCFADKFGVVWVVDLPGVDGSEAPLNRKAVPLLGHYCSIITSLEFSPDGRFIVSADRDFKIRVTVFPKKPLDGAHEIQSFCLGHKEFVSCLAFICTPDYLQGILVSGSGDSTVRMWDVISGSLLDTCEVGAKAEQLKFDTSEANCSTVTDICTIPDCTLIAVAIQSLQGIMLLSCNLPSETLSVVKVVSIVGENFIPTSLGSSISGGLLWMVTGASKLSGSDHSSLSRVKVISGFRKSSPDSLEQEPVVLGDCEIPGGAKLLEKLQGSISIDEKVFLAAAEAVKTAMCNLLIKKQYSVEKRECRKRTRNDKKMR</sequence>
<dbReference type="Gramene" id="EOX94711">
    <property type="protein sequence ID" value="EOX94711"/>
    <property type="gene ID" value="TCM_004325"/>
</dbReference>
<evidence type="ECO:0000256" key="6">
    <source>
        <dbReference type="HAMAP-Rule" id="MF_03056"/>
    </source>
</evidence>
<dbReference type="PROSITE" id="PS50294">
    <property type="entry name" value="WD_REPEATS_REGION"/>
    <property type="match status" value="1"/>
</dbReference>